<dbReference type="Proteomes" id="UP000265618">
    <property type="component" value="Unassembled WGS sequence"/>
</dbReference>
<dbReference type="Pfam" id="PF00233">
    <property type="entry name" value="PDEase_I"/>
    <property type="match status" value="1"/>
</dbReference>
<evidence type="ECO:0000256" key="1">
    <source>
        <dbReference type="SAM" id="MobiDB-lite"/>
    </source>
</evidence>
<dbReference type="InterPro" id="IPR002073">
    <property type="entry name" value="PDEase_catalytic_dom"/>
</dbReference>
<keyword evidence="4" id="KW-1185">Reference proteome</keyword>
<dbReference type="EMBL" id="BDIP01006824">
    <property type="protein sequence ID" value="GIQ90891.1"/>
    <property type="molecule type" value="Genomic_DNA"/>
</dbReference>
<name>A0A9K3DA29_9EUKA</name>
<organism evidence="3 4">
    <name type="scientific">Kipferlia bialata</name>
    <dbReference type="NCBI Taxonomy" id="797122"/>
    <lineage>
        <taxon>Eukaryota</taxon>
        <taxon>Metamonada</taxon>
        <taxon>Carpediemonas-like organisms</taxon>
        <taxon>Kipferlia</taxon>
    </lineage>
</organism>
<accession>A0A9K3DA29</accession>
<reference evidence="3 4" key="1">
    <citation type="journal article" date="2018" name="PLoS ONE">
        <title>The draft genome of Kipferlia bialata reveals reductive genome evolution in fornicate parasites.</title>
        <authorList>
            <person name="Tanifuji G."/>
            <person name="Takabayashi S."/>
            <person name="Kume K."/>
            <person name="Takagi M."/>
            <person name="Nakayama T."/>
            <person name="Kamikawa R."/>
            <person name="Inagaki Y."/>
            <person name="Hashimoto T."/>
        </authorList>
    </citation>
    <scope>NUCLEOTIDE SEQUENCE [LARGE SCALE GENOMIC DNA]</scope>
    <source>
        <strain evidence="3">NY0173</strain>
    </source>
</reference>
<feature type="non-terminal residue" evidence="3">
    <location>
        <position position="1"/>
    </location>
</feature>
<feature type="compositionally biased region" description="Basic and acidic residues" evidence="1">
    <location>
        <begin position="82"/>
        <end position="100"/>
    </location>
</feature>
<dbReference type="SUPFAM" id="SSF109604">
    <property type="entry name" value="HD-domain/PDEase-like"/>
    <property type="match status" value="1"/>
</dbReference>
<protein>
    <recommendedName>
        <fullName evidence="2">PDEase domain-containing protein</fullName>
    </recommendedName>
</protein>
<dbReference type="PROSITE" id="PS51845">
    <property type="entry name" value="PDEASE_I_2"/>
    <property type="match status" value="1"/>
</dbReference>
<evidence type="ECO:0000313" key="4">
    <source>
        <dbReference type="Proteomes" id="UP000265618"/>
    </source>
</evidence>
<feature type="non-terminal residue" evidence="3">
    <location>
        <position position="171"/>
    </location>
</feature>
<dbReference type="InterPro" id="IPR036971">
    <property type="entry name" value="PDEase_catalytic_dom_sf"/>
</dbReference>
<evidence type="ECO:0000313" key="3">
    <source>
        <dbReference type="EMBL" id="GIQ90891.1"/>
    </source>
</evidence>
<dbReference type="AlphaFoldDB" id="A0A9K3DA29"/>
<feature type="region of interest" description="Disordered" evidence="1">
    <location>
        <begin position="75"/>
        <end position="113"/>
    </location>
</feature>
<evidence type="ECO:0000259" key="2">
    <source>
        <dbReference type="PROSITE" id="PS51845"/>
    </source>
</evidence>
<sequence length="171" mass="18794">PFPVAKQHSLNVMREFFCTGDLEQIYGLKPGLFRDRGTGPGQIKKCQISFIDYVVRMYAVALHTFVTTLKLNPELEDGEGDLTEKKTEGEGEGEEKKEGEQGADTPSPDDKAAAIGINVVPPATYTVNGSRVLPRALTVSPSILSLSMTSLIKRMVDKMDGNKLLWAEVYM</sequence>
<dbReference type="Gene3D" id="1.10.1300.10">
    <property type="entry name" value="3'5'-cyclic nucleotide phosphodiesterase, catalytic domain"/>
    <property type="match status" value="1"/>
</dbReference>
<proteinExistence type="predicted"/>
<dbReference type="OrthoDB" id="189220at2759"/>
<dbReference type="GO" id="GO:0004114">
    <property type="term" value="F:3',5'-cyclic-nucleotide phosphodiesterase activity"/>
    <property type="evidence" value="ECO:0007669"/>
    <property type="project" value="InterPro"/>
</dbReference>
<dbReference type="GO" id="GO:0007165">
    <property type="term" value="P:signal transduction"/>
    <property type="evidence" value="ECO:0007669"/>
    <property type="project" value="InterPro"/>
</dbReference>
<feature type="domain" description="PDEase" evidence="2">
    <location>
        <begin position="1"/>
        <end position="100"/>
    </location>
</feature>
<comment type="caution">
    <text evidence="3">The sequence shown here is derived from an EMBL/GenBank/DDBJ whole genome shotgun (WGS) entry which is preliminary data.</text>
</comment>
<gene>
    <name evidence="3" type="ORF">KIPB_013871</name>
</gene>